<dbReference type="EMBL" id="JAVHNQ010000002">
    <property type="protein sequence ID" value="KAK6354836.1"/>
    <property type="molecule type" value="Genomic_DNA"/>
</dbReference>
<sequence>MASAARKKPGNITQSSSDEDATILAELAELAVLKTRYRNCSGIWRKKLINLLSLEPEILGPILHRIDSDVDLDSILADILVKDARFRTLWDLKDTDVTFHEILTNSMAMAMWTLIEQGEGHSASCSEWHRGLAVWVIAKAEREPSLPVALRGLPWFKTKVEPVPEIVLQGDGDD</sequence>
<reference evidence="1 2" key="1">
    <citation type="submission" date="2019-10" db="EMBL/GenBank/DDBJ databases">
        <authorList>
            <person name="Palmer J.M."/>
        </authorList>
    </citation>
    <scope>NUCLEOTIDE SEQUENCE [LARGE SCALE GENOMIC DNA]</scope>
    <source>
        <strain evidence="1 2">TWF696</strain>
    </source>
</reference>
<dbReference type="AlphaFoldDB" id="A0AAV9V4Q6"/>
<comment type="caution">
    <text evidence="1">The sequence shown here is derived from an EMBL/GenBank/DDBJ whole genome shotgun (WGS) entry which is preliminary data.</text>
</comment>
<evidence type="ECO:0000313" key="2">
    <source>
        <dbReference type="Proteomes" id="UP001375240"/>
    </source>
</evidence>
<protein>
    <submittedName>
        <fullName evidence="1">Uncharacterized protein</fullName>
    </submittedName>
</protein>
<organism evidence="1 2">
    <name type="scientific">Orbilia brochopaga</name>
    <dbReference type="NCBI Taxonomy" id="3140254"/>
    <lineage>
        <taxon>Eukaryota</taxon>
        <taxon>Fungi</taxon>
        <taxon>Dikarya</taxon>
        <taxon>Ascomycota</taxon>
        <taxon>Pezizomycotina</taxon>
        <taxon>Orbiliomycetes</taxon>
        <taxon>Orbiliales</taxon>
        <taxon>Orbiliaceae</taxon>
        <taxon>Orbilia</taxon>
    </lineage>
</organism>
<proteinExistence type="predicted"/>
<keyword evidence="2" id="KW-1185">Reference proteome</keyword>
<gene>
    <name evidence="1" type="ORF">TWF696_003968</name>
</gene>
<accession>A0AAV9V4Q6</accession>
<evidence type="ECO:0000313" key="1">
    <source>
        <dbReference type="EMBL" id="KAK6354836.1"/>
    </source>
</evidence>
<name>A0AAV9V4Q6_9PEZI</name>
<dbReference type="Proteomes" id="UP001375240">
    <property type="component" value="Unassembled WGS sequence"/>
</dbReference>